<evidence type="ECO:0000313" key="2">
    <source>
        <dbReference type="EMBL" id="KAI0302835.1"/>
    </source>
</evidence>
<protein>
    <submittedName>
        <fullName evidence="2">Uncharacterized protein</fullName>
    </submittedName>
</protein>
<evidence type="ECO:0000256" key="1">
    <source>
        <dbReference type="SAM" id="MobiDB-lite"/>
    </source>
</evidence>
<feature type="compositionally biased region" description="Basic residues" evidence="1">
    <location>
        <begin position="82"/>
        <end position="95"/>
    </location>
</feature>
<keyword evidence="3" id="KW-1185">Reference proteome</keyword>
<proteinExistence type="predicted"/>
<sequence>MLEGHKGAKIDLRFTRTPGGSSCEAEVQPGELSPIYTVLHFLCKVADHSADEVTKMFQKWESETGKQSLQQRNRDATQFSWRPRHKQTKSRKRARRDHDRSQGNAESQAMEDLESFRSSVEDEPALNDAQDKESVIHGGDFLIRANLPALEEYDKSRMNSVGLSPSKDIRTWARNSAGSAVDAF</sequence>
<dbReference type="AlphaFoldDB" id="A0AAD4QN46"/>
<gene>
    <name evidence="2" type="ORF">B0F90DRAFT_1816382</name>
</gene>
<evidence type="ECO:0000313" key="3">
    <source>
        <dbReference type="Proteomes" id="UP001203297"/>
    </source>
</evidence>
<feature type="compositionally biased region" description="Polar residues" evidence="1">
    <location>
        <begin position="65"/>
        <end position="80"/>
    </location>
</feature>
<accession>A0AAD4QN46</accession>
<organism evidence="2 3">
    <name type="scientific">Multifurca ochricompacta</name>
    <dbReference type="NCBI Taxonomy" id="376703"/>
    <lineage>
        <taxon>Eukaryota</taxon>
        <taxon>Fungi</taxon>
        <taxon>Dikarya</taxon>
        <taxon>Basidiomycota</taxon>
        <taxon>Agaricomycotina</taxon>
        <taxon>Agaricomycetes</taxon>
        <taxon>Russulales</taxon>
        <taxon>Russulaceae</taxon>
        <taxon>Multifurca</taxon>
    </lineage>
</organism>
<comment type="caution">
    <text evidence="2">The sequence shown here is derived from an EMBL/GenBank/DDBJ whole genome shotgun (WGS) entry which is preliminary data.</text>
</comment>
<reference evidence="2" key="1">
    <citation type="journal article" date="2022" name="New Phytol.">
        <title>Evolutionary transition to the ectomycorrhizal habit in the genomes of a hyperdiverse lineage of mushroom-forming fungi.</title>
        <authorList>
            <person name="Looney B."/>
            <person name="Miyauchi S."/>
            <person name="Morin E."/>
            <person name="Drula E."/>
            <person name="Courty P.E."/>
            <person name="Kohler A."/>
            <person name="Kuo A."/>
            <person name="LaButti K."/>
            <person name="Pangilinan J."/>
            <person name="Lipzen A."/>
            <person name="Riley R."/>
            <person name="Andreopoulos W."/>
            <person name="He G."/>
            <person name="Johnson J."/>
            <person name="Nolan M."/>
            <person name="Tritt A."/>
            <person name="Barry K.W."/>
            <person name="Grigoriev I.V."/>
            <person name="Nagy L.G."/>
            <person name="Hibbett D."/>
            <person name="Henrissat B."/>
            <person name="Matheny P.B."/>
            <person name="Labbe J."/>
            <person name="Martin F.M."/>
        </authorList>
    </citation>
    <scope>NUCLEOTIDE SEQUENCE</scope>
    <source>
        <strain evidence="2">BPL690</strain>
    </source>
</reference>
<feature type="region of interest" description="Disordered" evidence="1">
    <location>
        <begin position="62"/>
        <end position="133"/>
    </location>
</feature>
<dbReference type="Proteomes" id="UP001203297">
    <property type="component" value="Unassembled WGS sequence"/>
</dbReference>
<feature type="compositionally biased region" description="Basic and acidic residues" evidence="1">
    <location>
        <begin position="1"/>
        <end position="14"/>
    </location>
</feature>
<name>A0AAD4QN46_9AGAM</name>
<dbReference type="EMBL" id="WTXG01000010">
    <property type="protein sequence ID" value="KAI0302835.1"/>
    <property type="molecule type" value="Genomic_DNA"/>
</dbReference>
<feature type="region of interest" description="Disordered" evidence="1">
    <location>
        <begin position="1"/>
        <end position="26"/>
    </location>
</feature>